<feature type="domain" description="Nucleolar 27S pre-rRNA processing Urb2/Npa2 C-terminal" evidence="2">
    <location>
        <begin position="1030"/>
        <end position="1273"/>
    </location>
</feature>
<dbReference type="Proteomes" id="UP000078561">
    <property type="component" value="Unassembled WGS sequence"/>
</dbReference>
<evidence type="ECO:0000313" key="4">
    <source>
        <dbReference type="Proteomes" id="UP000078561"/>
    </source>
</evidence>
<dbReference type="OMA" id="HQERITT"/>
<dbReference type="GO" id="GO:0042254">
    <property type="term" value="P:ribosome biogenesis"/>
    <property type="evidence" value="ECO:0007669"/>
    <property type="project" value="TreeGrafter"/>
</dbReference>
<gene>
    <name evidence="3" type="primary">ABSGL_02790.1 scaffold 3929</name>
</gene>
<dbReference type="InParanoid" id="A0A163J5L6"/>
<accession>A0A163J5L6</accession>
<evidence type="ECO:0000256" key="1">
    <source>
        <dbReference type="SAM" id="MobiDB-lite"/>
    </source>
</evidence>
<protein>
    <recommendedName>
        <fullName evidence="2">Nucleolar 27S pre-rRNA processing Urb2/Npa2 C-terminal domain-containing protein</fullName>
    </recommendedName>
</protein>
<dbReference type="InterPro" id="IPR018849">
    <property type="entry name" value="Urb2/Npa2_C"/>
</dbReference>
<feature type="region of interest" description="Disordered" evidence="1">
    <location>
        <begin position="1131"/>
        <end position="1154"/>
    </location>
</feature>
<dbReference type="Pfam" id="PF10441">
    <property type="entry name" value="Urb2"/>
    <property type="match status" value="1"/>
</dbReference>
<evidence type="ECO:0000259" key="2">
    <source>
        <dbReference type="Pfam" id="PF10441"/>
    </source>
</evidence>
<dbReference type="GO" id="GO:0005730">
    <property type="term" value="C:nucleolus"/>
    <property type="evidence" value="ECO:0007669"/>
    <property type="project" value="TreeGrafter"/>
</dbReference>
<dbReference type="OrthoDB" id="160374at2759"/>
<dbReference type="AlphaFoldDB" id="A0A163J5L6"/>
<dbReference type="PANTHER" id="PTHR15682">
    <property type="entry name" value="UNHEALTHY RIBOSOME BIOGENESIS PROTEIN 2 HOMOLOG"/>
    <property type="match status" value="1"/>
</dbReference>
<feature type="compositionally biased region" description="Low complexity" evidence="1">
    <location>
        <begin position="1134"/>
        <end position="1154"/>
    </location>
</feature>
<sequence>MIDWSSEKIAKALKGSGLSHQERITTATQAWNNPNLFFPNKDDFLFDWVCSVLTMKPNMKSISEAPLFSDQYWKFLTDLLQHYTQQGAVPFIRVPLLIPVSTILATPSTTLLLQNVTPCIQLLLSHPSCRAAYHPSLEQLTSLVEQLLPALQKNNSDANLVNLAQVVLARYDEQLVQAGNQKKMFTTVITKVMPSSLSVRRGLSDKAISQQITDLLCHCLFHQDTILEYTSVLTTQNTKNASYVSKLFEELSKMMTTGEEQDVLSILPTLLSQFILAFRRKKHTTMAPTQDLNRLVEFGFFMQMYGIVEKGESTAMALKVEALLLEQVLALDIYTARNDAVSKKQHDYLDALAARTVDYLKNTEDHDQAYVMDIIDYLLQIDITLIEHRMTSIWPHLLQPSGKNSDSCLTLAQTVLKSYAASRQVDLFVAELLDAIKSSSFQDIHAVLRTPLFSKHFLQEFSSIIAKQVPAPQILTIFELFTTTLNNNNTSTDEHPKKKTKRTSASASTPSSALLIATYLVEFIHSLRLGQHQRQAFERTAQDLFNNFIRPSISDSHLRLPAIQIHFALTHTFYDVYWLKLTVASREWLVLELKTLFELEQTGETTSARLFLVHCANLLLQHVYFAGLHGNPAFSVENSDLVNVVLDRVLDPKACGWQKVSWDGQLVSLKDMDHVKLAIWKLVVDEWFDPICRVIENDTQRAQSFASLVLLSTVQQEHSPSTSLTLPLLNQTLLRSANFYETECFHGRSIDMVVDAILQLFQQRTNDDLALEISKIKRDDGDAKGNVDTGVLASLKKANNNLLLVEQGTGQNQAMVDMIGRLVNLLLVFPLEYYAKHQRKSVVWLCFLVDAWLWSNGRASVVSLLRGSLACRSVSLRFVHMVNAGILQADAAILHWWVNTLDANLTSKNKAFHPVETKAWLQITKTMDYHVQTTILSMAGGKTPDANAMAFLKETLDYRFSSSTQWTLNFMDALVDYLPTVIKKQENLATSDLMGTLPEMHKMAGLITKTLKAQPLVAIPSTELTDFSTLDLLIGLTNETIFVNNNYDASLVLSCLLQALHPSTHAILTPQLDRAQTQSLFAKVCHVLTNLARLHRDALSDNMGPMVALLQLLLHSFKSAHVSLINTTKKRKATSTTNTASKSASPSSSSSTTTLLTAHAPLDPICAERYARICTQLTTKTAGGTQRSDVIHQNILKHIPFVLMAYFDGQSDPVCTVTQPALKTALAAAWHEWLELCTTTDRTFIMAALSPTGQSLFKSFYGTWKTEHKYSGQ</sequence>
<name>A0A163J5L6_ABSGL</name>
<dbReference type="InterPro" id="IPR052609">
    <property type="entry name" value="Ribosome_Biogenesis_Reg"/>
</dbReference>
<keyword evidence="4" id="KW-1185">Reference proteome</keyword>
<proteinExistence type="predicted"/>
<dbReference type="PANTHER" id="PTHR15682:SF2">
    <property type="entry name" value="UNHEALTHY RIBOSOME BIOGENESIS PROTEIN 2 HOMOLOG"/>
    <property type="match status" value="1"/>
</dbReference>
<dbReference type="STRING" id="4829.A0A163J5L6"/>
<evidence type="ECO:0000313" key="3">
    <source>
        <dbReference type="EMBL" id="SAL97303.1"/>
    </source>
</evidence>
<dbReference type="EMBL" id="LT551723">
    <property type="protein sequence ID" value="SAL97303.1"/>
    <property type="molecule type" value="Genomic_DNA"/>
</dbReference>
<reference evidence="3" key="1">
    <citation type="submission" date="2016-04" db="EMBL/GenBank/DDBJ databases">
        <authorList>
            <person name="Evans L.H."/>
            <person name="Alamgir A."/>
            <person name="Owens N."/>
            <person name="Weber N.D."/>
            <person name="Virtaneva K."/>
            <person name="Barbian K."/>
            <person name="Babar A."/>
            <person name="Rosenke K."/>
        </authorList>
    </citation>
    <scope>NUCLEOTIDE SEQUENCE [LARGE SCALE GENOMIC DNA]</scope>
    <source>
        <strain evidence="3">CBS 101.48</strain>
    </source>
</reference>
<organism evidence="3">
    <name type="scientific">Absidia glauca</name>
    <name type="common">Pin mould</name>
    <dbReference type="NCBI Taxonomy" id="4829"/>
    <lineage>
        <taxon>Eukaryota</taxon>
        <taxon>Fungi</taxon>
        <taxon>Fungi incertae sedis</taxon>
        <taxon>Mucoromycota</taxon>
        <taxon>Mucoromycotina</taxon>
        <taxon>Mucoromycetes</taxon>
        <taxon>Mucorales</taxon>
        <taxon>Cunninghamellaceae</taxon>
        <taxon>Absidia</taxon>
    </lineage>
</organism>